<accession>A0A381WDE5</accession>
<evidence type="ECO:0000313" key="5">
    <source>
        <dbReference type="EMBL" id="SVA50556.1"/>
    </source>
</evidence>
<dbReference type="AlphaFoldDB" id="A0A381WDE5"/>
<dbReference type="Pfam" id="PF13442">
    <property type="entry name" value="Cytochrome_CBB3"/>
    <property type="match status" value="1"/>
</dbReference>
<protein>
    <recommendedName>
        <fullName evidence="4">Cytochrome c domain-containing protein</fullName>
    </recommendedName>
</protein>
<keyword evidence="2" id="KW-0479">Metal-binding</keyword>
<dbReference type="GO" id="GO:0020037">
    <property type="term" value="F:heme binding"/>
    <property type="evidence" value="ECO:0007669"/>
    <property type="project" value="InterPro"/>
</dbReference>
<dbReference type="SUPFAM" id="SSF46626">
    <property type="entry name" value="Cytochrome c"/>
    <property type="match status" value="1"/>
</dbReference>
<evidence type="ECO:0000256" key="2">
    <source>
        <dbReference type="ARBA" id="ARBA00022723"/>
    </source>
</evidence>
<evidence type="ECO:0000259" key="4">
    <source>
        <dbReference type="PROSITE" id="PS51007"/>
    </source>
</evidence>
<keyword evidence="3" id="KW-0408">Iron</keyword>
<evidence type="ECO:0000256" key="1">
    <source>
        <dbReference type="ARBA" id="ARBA00022617"/>
    </source>
</evidence>
<evidence type="ECO:0000256" key="3">
    <source>
        <dbReference type="ARBA" id="ARBA00023004"/>
    </source>
</evidence>
<dbReference type="Gene3D" id="1.10.760.10">
    <property type="entry name" value="Cytochrome c-like domain"/>
    <property type="match status" value="1"/>
</dbReference>
<proteinExistence type="predicted"/>
<dbReference type="InterPro" id="IPR009056">
    <property type="entry name" value="Cyt_c-like_dom"/>
</dbReference>
<sequence length="370" mass="40689">MTGRNQLLVSSFSLIAFSLMVAFVRPVYPQDSDADLYGAACAACHGFDGSGNLPAQLGFDVEVPDFTDCDFAAREPDADWYAVIHDGGPVRGFDRMMPAFGQALTGEQIQQILDHVRTLCTDEAWPPGEFNLPRSLFVEKAYPEDEAVITTTIQGEGQDSLTHELLWEYRFGARSQIEISLPLHIAELKGTEGREKGFGDLELGLKHNLKYDKQRGTILSVGGELILPSGDDSRGFGKGTAVFEPYVAWGKILPRDSFFQLQGLLEFPTESGFDNELGLKGVFGRTWTTGGPFGRAWTPMLGVLGSKDLGSGGDTHWDLVPQLQVTLNTRQHVTGSFGFRVPASDSSARETQFVFYLLWDWFDGGALEGW</sequence>
<gene>
    <name evidence="5" type="ORF">METZ01_LOCUS103410</name>
</gene>
<organism evidence="5">
    <name type="scientific">marine metagenome</name>
    <dbReference type="NCBI Taxonomy" id="408172"/>
    <lineage>
        <taxon>unclassified sequences</taxon>
        <taxon>metagenomes</taxon>
        <taxon>ecological metagenomes</taxon>
    </lineage>
</organism>
<dbReference type="PROSITE" id="PS51007">
    <property type="entry name" value="CYTC"/>
    <property type="match status" value="1"/>
</dbReference>
<reference evidence="5" key="1">
    <citation type="submission" date="2018-05" db="EMBL/GenBank/DDBJ databases">
        <authorList>
            <person name="Lanie J.A."/>
            <person name="Ng W.-L."/>
            <person name="Kazmierczak K.M."/>
            <person name="Andrzejewski T.M."/>
            <person name="Davidsen T.M."/>
            <person name="Wayne K.J."/>
            <person name="Tettelin H."/>
            <person name="Glass J.I."/>
            <person name="Rusch D."/>
            <person name="Podicherti R."/>
            <person name="Tsui H.-C.T."/>
            <person name="Winkler M.E."/>
        </authorList>
    </citation>
    <scope>NUCLEOTIDE SEQUENCE</scope>
</reference>
<keyword evidence="1" id="KW-0349">Heme</keyword>
<name>A0A381WDE5_9ZZZZ</name>
<dbReference type="GO" id="GO:0009055">
    <property type="term" value="F:electron transfer activity"/>
    <property type="evidence" value="ECO:0007669"/>
    <property type="project" value="InterPro"/>
</dbReference>
<dbReference type="EMBL" id="UINC01011455">
    <property type="protein sequence ID" value="SVA50556.1"/>
    <property type="molecule type" value="Genomic_DNA"/>
</dbReference>
<dbReference type="GO" id="GO:0046872">
    <property type="term" value="F:metal ion binding"/>
    <property type="evidence" value="ECO:0007669"/>
    <property type="project" value="UniProtKB-KW"/>
</dbReference>
<dbReference type="InterPro" id="IPR036909">
    <property type="entry name" value="Cyt_c-like_dom_sf"/>
</dbReference>
<feature type="domain" description="Cytochrome c" evidence="4">
    <location>
        <begin position="28"/>
        <end position="120"/>
    </location>
</feature>